<dbReference type="EMBL" id="FOMI01000009">
    <property type="protein sequence ID" value="SFD31778.1"/>
    <property type="molecule type" value="Genomic_DNA"/>
</dbReference>
<dbReference type="CDD" id="cd00885">
    <property type="entry name" value="cinA"/>
    <property type="match status" value="1"/>
</dbReference>
<evidence type="ECO:0000259" key="2">
    <source>
        <dbReference type="SMART" id="SM00852"/>
    </source>
</evidence>
<dbReference type="HAMAP" id="MF_00226_B">
    <property type="entry name" value="CinA_B"/>
    <property type="match status" value="1"/>
</dbReference>
<dbReference type="InterPro" id="IPR008135">
    <property type="entry name" value="Competence-induced_CinA"/>
</dbReference>
<dbReference type="Gene3D" id="3.90.950.20">
    <property type="entry name" value="CinA-like"/>
    <property type="match status" value="1"/>
</dbReference>
<dbReference type="AlphaFoldDB" id="A0A1I1RHQ4"/>
<dbReference type="InterPro" id="IPR036425">
    <property type="entry name" value="MoaB/Mog-like_dom_sf"/>
</dbReference>
<name>A0A1I1RHQ4_9FLAO</name>
<protein>
    <recommendedName>
        <fullName evidence="1">CinA-like protein</fullName>
    </recommendedName>
</protein>
<dbReference type="InterPro" id="IPR008136">
    <property type="entry name" value="CinA_C"/>
</dbReference>
<dbReference type="SMART" id="SM00852">
    <property type="entry name" value="MoCF_biosynth"/>
    <property type="match status" value="1"/>
</dbReference>
<dbReference type="Pfam" id="PF00994">
    <property type="entry name" value="MoCF_biosynth"/>
    <property type="match status" value="1"/>
</dbReference>
<dbReference type="Pfam" id="PF18146">
    <property type="entry name" value="CinA_KH"/>
    <property type="match status" value="1"/>
</dbReference>
<dbReference type="Gene3D" id="3.40.980.10">
    <property type="entry name" value="MoaB/Mog-like domain"/>
    <property type="match status" value="1"/>
</dbReference>
<dbReference type="SUPFAM" id="SSF53218">
    <property type="entry name" value="Molybdenum cofactor biosynthesis proteins"/>
    <property type="match status" value="1"/>
</dbReference>
<dbReference type="RefSeq" id="WP_092852936.1">
    <property type="nucleotide sequence ID" value="NZ_FOMI01000009.1"/>
</dbReference>
<evidence type="ECO:0000313" key="4">
    <source>
        <dbReference type="Proteomes" id="UP000199439"/>
    </source>
</evidence>
<dbReference type="PIRSF" id="PIRSF006728">
    <property type="entry name" value="CinA"/>
    <property type="match status" value="1"/>
</dbReference>
<evidence type="ECO:0000256" key="1">
    <source>
        <dbReference type="HAMAP-Rule" id="MF_00226"/>
    </source>
</evidence>
<gene>
    <name evidence="3" type="ORF">SAMN04487987_10998</name>
</gene>
<dbReference type="Pfam" id="PF02464">
    <property type="entry name" value="CinA"/>
    <property type="match status" value="1"/>
</dbReference>
<keyword evidence="4" id="KW-1185">Reference proteome</keyword>
<dbReference type="NCBIfam" id="TIGR00177">
    <property type="entry name" value="molyb_syn"/>
    <property type="match status" value="1"/>
</dbReference>
<dbReference type="NCBIfam" id="NF001813">
    <property type="entry name" value="PRK00549.1"/>
    <property type="match status" value="1"/>
</dbReference>
<dbReference type="SUPFAM" id="SSF142433">
    <property type="entry name" value="CinA-like"/>
    <property type="match status" value="1"/>
</dbReference>
<dbReference type="InterPro" id="IPR050101">
    <property type="entry name" value="CinA"/>
</dbReference>
<dbReference type="OrthoDB" id="9801454at2"/>
<dbReference type="PANTHER" id="PTHR13939">
    <property type="entry name" value="NICOTINAMIDE-NUCLEOTIDE AMIDOHYDROLASE PNCC"/>
    <property type="match status" value="1"/>
</dbReference>
<reference evidence="4" key="1">
    <citation type="submission" date="2016-10" db="EMBL/GenBank/DDBJ databases">
        <authorList>
            <person name="Varghese N."/>
            <person name="Submissions S."/>
        </authorList>
    </citation>
    <scope>NUCLEOTIDE SEQUENCE [LARGE SCALE GENOMIC DNA]</scope>
    <source>
        <strain evidence="4">DSM 25730</strain>
    </source>
</reference>
<dbReference type="InterPro" id="IPR036653">
    <property type="entry name" value="CinA-like_C"/>
</dbReference>
<organism evidence="3 4">
    <name type="scientific">Algibacter pectinivorans</name>
    <dbReference type="NCBI Taxonomy" id="870482"/>
    <lineage>
        <taxon>Bacteria</taxon>
        <taxon>Pseudomonadati</taxon>
        <taxon>Bacteroidota</taxon>
        <taxon>Flavobacteriia</taxon>
        <taxon>Flavobacteriales</taxon>
        <taxon>Flavobacteriaceae</taxon>
        <taxon>Algibacter</taxon>
    </lineage>
</organism>
<proteinExistence type="inferred from homology"/>
<dbReference type="STRING" id="870482.SAMN04487987_10998"/>
<dbReference type="NCBIfam" id="TIGR00200">
    <property type="entry name" value="cinA_nterm"/>
    <property type="match status" value="1"/>
</dbReference>
<dbReference type="Proteomes" id="UP000199439">
    <property type="component" value="Unassembled WGS sequence"/>
</dbReference>
<evidence type="ECO:0000313" key="3">
    <source>
        <dbReference type="EMBL" id="SFD31778.1"/>
    </source>
</evidence>
<dbReference type="PANTHER" id="PTHR13939:SF0">
    <property type="entry name" value="NMN AMIDOHYDROLASE-LIKE PROTEIN YFAY"/>
    <property type="match status" value="1"/>
</dbReference>
<comment type="similarity">
    <text evidence="1">Belongs to the CinA family.</text>
</comment>
<dbReference type="InterPro" id="IPR001453">
    <property type="entry name" value="MoaB/Mog_dom"/>
</dbReference>
<accession>A0A1I1RHQ4</accession>
<dbReference type="InterPro" id="IPR041424">
    <property type="entry name" value="CinA_KH"/>
</dbReference>
<sequence>MKAEIITIGDELLIGQVIDTNSAFMAKQLNKIGVSVFQITSIQDDKAHILQALADAESRVDIIICTGGLGPTKDDITKKTIAEYFNDTLVRDQSVLDNIENIWKQHVRTQLLQVNKDQAFVPSKAKVLMNKLGTAPGMWLEKGNKVFISLPGVPYEMEALIEHQVVPKLKVKYNCPFILHKTLLVYGLGESALAARIEAWEDALPKHIKLAYLPNLGKMRLRLSTTGYNEAQLKQEVQEQIDKVIPLIQKEYAGLEDEDGSVEVVIAKQLTKLGKTLAIAESCTGGAVAERFTTHSGASAFFKGGIVTYATESKINILKVSKAEIDAHSVVSFQVAEAMAKNAQQLFQSDYAIATTGNAGPTKGESDAEVGTVFVAIASKTGVYSEGFNFGNSRIKVINKAVNKALEMMLKEIFKN</sequence>
<feature type="domain" description="MoaB/Mog" evidence="2">
    <location>
        <begin position="4"/>
        <end position="172"/>
    </location>
</feature>
<dbReference type="NCBIfam" id="TIGR00199">
    <property type="entry name" value="PncC_domain"/>
    <property type="match status" value="1"/>
</dbReference>